<dbReference type="GO" id="GO:0004301">
    <property type="term" value="F:epoxide hydrolase activity"/>
    <property type="evidence" value="ECO:0007669"/>
    <property type="project" value="TreeGrafter"/>
</dbReference>
<organism evidence="4 5">
    <name type="scientific">Ophiostoma piceae (strain UAMH 11346)</name>
    <name type="common">Sap stain fungus</name>
    <dbReference type="NCBI Taxonomy" id="1262450"/>
    <lineage>
        <taxon>Eukaryota</taxon>
        <taxon>Fungi</taxon>
        <taxon>Dikarya</taxon>
        <taxon>Ascomycota</taxon>
        <taxon>Pezizomycotina</taxon>
        <taxon>Sordariomycetes</taxon>
        <taxon>Sordariomycetidae</taxon>
        <taxon>Ophiostomatales</taxon>
        <taxon>Ophiostomataceae</taxon>
        <taxon>Ophiostoma</taxon>
    </lineage>
</organism>
<keyword evidence="1 4" id="KW-0378">Hydrolase</keyword>
<evidence type="ECO:0000256" key="2">
    <source>
        <dbReference type="SAM" id="SignalP"/>
    </source>
</evidence>
<accession>S3CA10</accession>
<dbReference type="eggNOG" id="KOG4178">
    <property type="taxonomic scope" value="Eukaryota"/>
</dbReference>
<dbReference type="EMBL" id="KE148146">
    <property type="protein sequence ID" value="EPE10359.1"/>
    <property type="molecule type" value="Genomic_DNA"/>
</dbReference>
<dbReference type="VEuPathDB" id="FungiDB:F503_05454"/>
<feature type="domain" description="AB hydrolase-1" evidence="3">
    <location>
        <begin position="75"/>
        <end position="332"/>
    </location>
</feature>
<dbReference type="PANTHER" id="PTHR42977">
    <property type="entry name" value="HYDROLASE-RELATED"/>
    <property type="match status" value="1"/>
</dbReference>
<name>S3CA10_OPHP1</name>
<dbReference type="OMA" id="WQYTNGV"/>
<dbReference type="Proteomes" id="UP000016923">
    <property type="component" value="Unassembled WGS sequence"/>
</dbReference>
<dbReference type="HOGENOM" id="CLU_020336_35_0_1"/>
<dbReference type="Gene3D" id="3.40.50.1820">
    <property type="entry name" value="alpha/beta hydrolase"/>
    <property type="match status" value="1"/>
</dbReference>
<gene>
    <name evidence="4" type="ORF">F503_05454</name>
</gene>
<protein>
    <submittedName>
        <fullName evidence="4">Alpha beta hydrolase fold protein</fullName>
    </submittedName>
</protein>
<dbReference type="InterPro" id="IPR051340">
    <property type="entry name" value="Haloalkane_dehalogenase"/>
</dbReference>
<reference evidence="4 5" key="1">
    <citation type="journal article" date="2013" name="BMC Genomics">
        <title>The genome and transcriptome of the pine saprophyte Ophiostoma piceae, and a comparison with the bark beetle-associated pine pathogen Grosmannia clavigera.</title>
        <authorList>
            <person name="Haridas S."/>
            <person name="Wang Y."/>
            <person name="Lim L."/>
            <person name="Massoumi Alamouti S."/>
            <person name="Jackman S."/>
            <person name="Docking R."/>
            <person name="Robertson G."/>
            <person name="Birol I."/>
            <person name="Bohlmann J."/>
            <person name="Breuil C."/>
        </authorList>
    </citation>
    <scope>NUCLEOTIDE SEQUENCE [LARGE SCALE GENOMIC DNA]</scope>
    <source>
        <strain evidence="4 5">UAMH 11346</strain>
    </source>
</reference>
<dbReference type="PANTHER" id="PTHR42977:SF3">
    <property type="entry name" value="AB HYDROLASE-1 DOMAIN-CONTAINING PROTEIN"/>
    <property type="match status" value="1"/>
</dbReference>
<dbReference type="InterPro" id="IPR029058">
    <property type="entry name" value="AB_hydrolase_fold"/>
</dbReference>
<sequence length="353" mass="38954">MAVLSSLVTLAIDCCLAQHVVSSLLQLYSDPPPWEHTMSIPVSHQAFVKADGVSVFYRYANPAGVASQEAIKAAPTIVLLHGFPASSFMFRNLIPLLAQRGYRVIAPDLPAFGFTEVTAERNYEYTFANLATTFGAFADALQLNAQGRKFAVYIFDYGAPTAFRFALNQHAKSTKSLAAIVTQNGNAYAEGLGAEFWAPIKAYWNSGPTKDANAEARKNLNAALELGFTRYQYIEGAPDGGKDVPPEAYYLDQALLDRPGNKSHQLDLFYDYQTNVSLYPQIQEWLRTSDTPVLAIWGKHDPCFVPPGAEAFARDVQCFDLQWLDSGHFALEANEPVVAEAMENFFAKHAVFE</sequence>
<evidence type="ECO:0000256" key="1">
    <source>
        <dbReference type="ARBA" id="ARBA00022801"/>
    </source>
</evidence>
<keyword evidence="5" id="KW-1185">Reference proteome</keyword>
<evidence type="ECO:0000259" key="3">
    <source>
        <dbReference type="Pfam" id="PF00561"/>
    </source>
</evidence>
<evidence type="ECO:0000313" key="4">
    <source>
        <dbReference type="EMBL" id="EPE10359.1"/>
    </source>
</evidence>
<evidence type="ECO:0000313" key="5">
    <source>
        <dbReference type="Proteomes" id="UP000016923"/>
    </source>
</evidence>
<proteinExistence type="predicted"/>
<dbReference type="AlphaFoldDB" id="S3CA10"/>
<feature type="signal peptide" evidence="2">
    <location>
        <begin position="1"/>
        <end position="17"/>
    </location>
</feature>
<dbReference type="STRING" id="1262450.S3CA10"/>
<dbReference type="InterPro" id="IPR000073">
    <property type="entry name" value="AB_hydrolase_1"/>
</dbReference>
<feature type="chain" id="PRO_5004506996" evidence="2">
    <location>
        <begin position="18"/>
        <end position="353"/>
    </location>
</feature>
<dbReference type="OrthoDB" id="6431331at2759"/>
<dbReference type="InterPro" id="IPR000639">
    <property type="entry name" value="Epox_hydrolase-like"/>
</dbReference>
<dbReference type="SUPFAM" id="SSF53474">
    <property type="entry name" value="alpha/beta-Hydrolases"/>
    <property type="match status" value="1"/>
</dbReference>
<dbReference type="PRINTS" id="PR00412">
    <property type="entry name" value="EPOXHYDRLASE"/>
</dbReference>
<keyword evidence="2" id="KW-0732">Signal</keyword>
<dbReference type="Pfam" id="PF00561">
    <property type="entry name" value="Abhydrolase_1"/>
    <property type="match status" value="1"/>
</dbReference>